<sequence>MTAAQIKKDDVPVDVSLEDQLKICTFSRFYKRVNYLKQLSQLLADDIEKLDDAATEVMISAEDEVKYVFGESFVAVSNDTITELLEKEKETLEEEKAQVEKELASRQEELASLKAVLYAKFGNQIYLDDQ</sequence>
<dbReference type="Proteomes" id="UP000515908">
    <property type="component" value="Chromosome 08"/>
</dbReference>
<evidence type="ECO:0000313" key="6">
    <source>
        <dbReference type="Proteomes" id="UP000515908"/>
    </source>
</evidence>
<reference evidence="5 6" key="1">
    <citation type="submission" date="2020-08" db="EMBL/GenBank/DDBJ databases">
        <authorList>
            <person name="Newling K."/>
            <person name="Davey J."/>
            <person name="Forrester S."/>
        </authorList>
    </citation>
    <scope>NUCLEOTIDE SEQUENCE [LARGE SCALE GENOMIC DNA]</scope>
    <source>
        <strain evidence="6">Crithidia deanei Carvalho (ATCC PRA-265)</strain>
    </source>
</reference>
<comment type="similarity">
    <text evidence="1 3">Belongs to the prefoldin subunit beta family.</text>
</comment>
<keyword evidence="4" id="KW-0175">Coiled coil</keyword>
<proteinExistence type="inferred from homology"/>
<dbReference type="GO" id="GO:0006457">
    <property type="term" value="P:protein folding"/>
    <property type="evidence" value="ECO:0007669"/>
    <property type="project" value="UniProtKB-UniRule"/>
</dbReference>
<keyword evidence="6" id="KW-1185">Reference proteome</keyword>
<protein>
    <recommendedName>
        <fullName evidence="3">Prefoldin subunit 4</fullName>
    </recommendedName>
</protein>
<dbReference type="OrthoDB" id="10250441at2759"/>
<comment type="function">
    <text evidence="3">Binds specifically to cytosolic chaperonin (c-CPN) and transfers target proteins to it. Binds to nascent polypeptide chain and promotes folding in an environment in which there are many competing pathways for nonnative proteins.</text>
</comment>
<evidence type="ECO:0000313" key="5">
    <source>
        <dbReference type="EMBL" id="CAD2217219.1"/>
    </source>
</evidence>
<keyword evidence="2 3" id="KW-0143">Chaperone</keyword>
<accession>S9VCQ5</accession>
<evidence type="ECO:0000256" key="1">
    <source>
        <dbReference type="ARBA" id="ARBA00008045"/>
    </source>
</evidence>
<dbReference type="AlphaFoldDB" id="S9VCQ5"/>
<gene>
    <name evidence="5" type="ORF">ADEAN_000469700</name>
</gene>
<dbReference type="PANTHER" id="PTHR21100">
    <property type="entry name" value="PREFOLDIN SUBUNIT 4"/>
    <property type="match status" value="1"/>
</dbReference>
<dbReference type="SUPFAM" id="SSF46579">
    <property type="entry name" value="Prefoldin"/>
    <property type="match status" value="1"/>
</dbReference>
<dbReference type="PIRSF" id="PIRSF016477">
    <property type="entry name" value="Prefoldin_subunit_4"/>
    <property type="match status" value="1"/>
</dbReference>
<dbReference type="GO" id="GO:0016272">
    <property type="term" value="C:prefoldin complex"/>
    <property type="evidence" value="ECO:0007669"/>
    <property type="project" value="UniProtKB-UniRule"/>
</dbReference>
<dbReference type="EMBL" id="LR877152">
    <property type="protein sequence ID" value="CAD2217219.1"/>
    <property type="molecule type" value="Genomic_DNA"/>
</dbReference>
<evidence type="ECO:0000256" key="3">
    <source>
        <dbReference type="PIRNR" id="PIRNR016477"/>
    </source>
</evidence>
<dbReference type="InterPro" id="IPR002777">
    <property type="entry name" value="PFD_beta-like"/>
</dbReference>
<dbReference type="VEuPathDB" id="TriTrypDB:ADEAN_000469700"/>
<evidence type="ECO:0000256" key="4">
    <source>
        <dbReference type="SAM" id="Coils"/>
    </source>
</evidence>
<dbReference type="GO" id="GO:0051082">
    <property type="term" value="F:unfolded protein binding"/>
    <property type="evidence" value="ECO:0007669"/>
    <property type="project" value="InterPro"/>
</dbReference>
<evidence type="ECO:0000256" key="2">
    <source>
        <dbReference type="ARBA" id="ARBA00023186"/>
    </source>
</evidence>
<dbReference type="Pfam" id="PF01920">
    <property type="entry name" value="Prefoldin_2"/>
    <property type="match status" value="1"/>
</dbReference>
<name>S9VCQ5_9TRYP</name>
<comment type="subunit">
    <text evidence="3">Heterohexamer of two PFD-alpha type and four PFD-beta type subunits.</text>
</comment>
<dbReference type="PANTHER" id="PTHR21100:SF9">
    <property type="entry name" value="PREFOLDIN SUBUNIT 4"/>
    <property type="match status" value="1"/>
</dbReference>
<feature type="coiled-coil region" evidence="4">
    <location>
        <begin position="36"/>
        <end position="116"/>
    </location>
</feature>
<dbReference type="InterPro" id="IPR016661">
    <property type="entry name" value="PFDN4"/>
</dbReference>
<organism evidence="5 6">
    <name type="scientific">Angomonas deanei</name>
    <dbReference type="NCBI Taxonomy" id="59799"/>
    <lineage>
        <taxon>Eukaryota</taxon>
        <taxon>Discoba</taxon>
        <taxon>Euglenozoa</taxon>
        <taxon>Kinetoplastea</taxon>
        <taxon>Metakinetoplastina</taxon>
        <taxon>Trypanosomatida</taxon>
        <taxon>Trypanosomatidae</taxon>
        <taxon>Strigomonadinae</taxon>
        <taxon>Angomonas</taxon>
    </lineage>
</organism>
<dbReference type="GO" id="GO:0005737">
    <property type="term" value="C:cytoplasm"/>
    <property type="evidence" value="ECO:0007669"/>
    <property type="project" value="TreeGrafter"/>
</dbReference>